<name>A0A1C0U6C1_9GAMM</name>
<dbReference type="Gene3D" id="1.10.260.40">
    <property type="entry name" value="lambda repressor-like DNA-binding domains"/>
    <property type="match status" value="1"/>
</dbReference>
<evidence type="ECO:0000313" key="2">
    <source>
        <dbReference type="EMBL" id="OCQ53468.1"/>
    </source>
</evidence>
<dbReference type="CDD" id="cd00093">
    <property type="entry name" value="HTH_XRE"/>
    <property type="match status" value="1"/>
</dbReference>
<dbReference type="InterPro" id="IPR001387">
    <property type="entry name" value="Cro/C1-type_HTH"/>
</dbReference>
<dbReference type="STRING" id="286156.Ppb6_01355"/>
<feature type="domain" description="HTH cro/C1-type" evidence="1">
    <location>
        <begin position="14"/>
        <end position="61"/>
    </location>
</feature>
<dbReference type="GO" id="GO:0003677">
    <property type="term" value="F:DNA binding"/>
    <property type="evidence" value="ECO:0007669"/>
    <property type="project" value="InterPro"/>
</dbReference>
<evidence type="ECO:0000313" key="3">
    <source>
        <dbReference type="Proteomes" id="UP000093476"/>
    </source>
</evidence>
<comment type="caution">
    <text evidence="2">The sequence shown here is derived from an EMBL/GenBank/DDBJ whole genome shotgun (WGS) entry which is preliminary data.</text>
</comment>
<dbReference type="InterPro" id="IPR010982">
    <property type="entry name" value="Lambda_DNA-bd_dom_sf"/>
</dbReference>
<gene>
    <name evidence="2" type="ORF">Ppb6_01355</name>
</gene>
<dbReference type="RefSeq" id="WP_065822632.1">
    <property type="nucleotide sequence ID" value="NZ_CAWMQZ010000039.1"/>
</dbReference>
<organism evidence="2 3">
    <name type="scientific">Photorhabdus australis subsp. thailandensis</name>
    <dbReference type="NCBI Taxonomy" id="2805096"/>
    <lineage>
        <taxon>Bacteria</taxon>
        <taxon>Pseudomonadati</taxon>
        <taxon>Pseudomonadota</taxon>
        <taxon>Gammaproteobacteria</taxon>
        <taxon>Enterobacterales</taxon>
        <taxon>Morganellaceae</taxon>
        <taxon>Photorhabdus</taxon>
    </lineage>
</organism>
<protein>
    <recommendedName>
        <fullName evidence="1">HTH cro/C1-type domain-containing protein</fullName>
    </recommendedName>
</protein>
<dbReference type="SUPFAM" id="SSF47413">
    <property type="entry name" value="lambda repressor-like DNA-binding domains"/>
    <property type="match status" value="1"/>
</dbReference>
<dbReference type="EMBL" id="LOMY01000039">
    <property type="protein sequence ID" value="OCQ53468.1"/>
    <property type="molecule type" value="Genomic_DNA"/>
</dbReference>
<dbReference type="Proteomes" id="UP000093476">
    <property type="component" value="Unassembled WGS sequence"/>
</dbReference>
<evidence type="ECO:0000259" key="1">
    <source>
        <dbReference type="PROSITE" id="PS50943"/>
    </source>
</evidence>
<dbReference type="PROSITE" id="PS50943">
    <property type="entry name" value="HTH_CROC1"/>
    <property type="match status" value="1"/>
</dbReference>
<accession>A0A1C0U6C1</accession>
<reference evidence="2 3" key="1">
    <citation type="submission" date="2015-12" db="EMBL/GenBank/DDBJ databases">
        <title>Genome comparisons provide insights into the role of secondary metabolites in the pathogenic phase of the Photorhabdus life cycle.</title>
        <authorList>
            <person name="Tobias N.J."/>
            <person name="Mishra B."/>
            <person name="Gupta D.K."/>
            <person name="Thines M."/>
            <person name="Stinear T.P."/>
            <person name="Bode H.B."/>
        </authorList>
    </citation>
    <scope>NUCLEOTIDE SEQUENCE [LARGE SCALE GENOMIC DNA]</scope>
    <source>
        <strain evidence="2 3">PB68.1</strain>
    </source>
</reference>
<keyword evidence="3" id="KW-1185">Reference proteome</keyword>
<dbReference type="AlphaFoldDB" id="A0A1C0U6C1"/>
<proteinExistence type="predicted"/>
<sequence length="178" mass="20955">MKNLADRLKFVLYKLDISQAEAAKRCRLAQQSLNYIIRNNLDESKLSNRIAEGLNLNPEWLISGKGNFRNPEIYRVPLIDNYFSLGLYMRGQELGEDTQYLLTAQFLGNRPFAKQIEKNKIAVCCSKEFEIESVFFHEYLYVTEDYCKVVESKDLYDQRNVYTICEWRIYNVDFSQGN</sequence>